<keyword evidence="2" id="KW-0540">Nuclease</keyword>
<accession>A0A6J7WYN9</accession>
<organism evidence="2">
    <name type="scientific">uncultured Caudovirales phage</name>
    <dbReference type="NCBI Taxonomy" id="2100421"/>
    <lineage>
        <taxon>Viruses</taxon>
        <taxon>Duplodnaviria</taxon>
        <taxon>Heunggongvirae</taxon>
        <taxon>Uroviricota</taxon>
        <taxon>Caudoviricetes</taxon>
        <taxon>Peduoviridae</taxon>
        <taxon>Maltschvirus</taxon>
        <taxon>Maltschvirus maltsch</taxon>
    </lineage>
</organism>
<dbReference type="InterPro" id="IPR038726">
    <property type="entry name" value="PDDEXK_AddAB-type"/>
</dbReference>
<feature type="domain" description="PD-(D/E)XK endonuclease-like" evidence="1">
    <location>
        <begin position="108"/>
        <end position="240"/>
    </location>
</feature>
<dbReference type="GO" id="GO:0004527">
    <property type="term" value="F:exonuclease activity"/>
    <property type="evidence" value="ECO:0007669"/>
    <property type="project" value="UniProtKB-KW"/>
</dbReference>
<dbReference type="Pfam" id="PF12705">
    <property type="entry name" value="PDDEXK_1"/>
    <property type="match status" value="1"/>
</dbReference>
<name>A0A6J7WYN9_9CAUD</name>
<reference evidence="2" key="1">
    <citation type="submission" date="2020-05" db="EMBL/GenBank/DDBJ databases">
        <authorList>
            <person name="Chiriac C."/>
            <person name="Salcher M."/>
            <person name="Ghai R."/>
            <person name="Kavagutti S V."/>
        </authorList>
    </citation>
    <scope>NUCLEOTIDE SEQUENCE</scope>
</reference>
<gene>
    <name evidence="2" type="ORF">UFOVP359_91</name>
</gene>
<evidence type="ECO:0000313" key="2">
    <source>
        <dbReference type="EMBL" id="CAB5221832.1"/>
    </source>
</evidence>
<dbReference type="Gene3D" id="3.90.320.10">
    <property type="match status" value="1"/>
</dbReference>
<keyword evidence="2" id="KW-0378">Hydrolase</keyword>
<proteinExistence type="predicted"/>
<sequence>MTRNLIGTLTKKPKNTKLDAKKFRLAIGRAYLEGKTGYIHRKKTTFSPSTVGYGHGKCPRYWSIAFDGADFKDTFNAQGVAAMDNGTDAHTRLEKVIAKTGYLKESEREIKLDSPPIRGFIDLILDVDGEEIVGEIKTIKDDQYTLRKDTSTGADSHVVQLLIYMKVTGAEEGFFLYENKNTHEITVIPMVMSPENLDYVDYIFDWMKEVRAAWEEKKNIKRPFKGDKAPCTYCPVKDACFEKSDGRHKIDPLEIRQA</sequence>
<keyword evidence="2" id="KW-0269">Exonuclease</keyword>
<dbReference type="InterPro" id="IPR011604">
    <property type="entry name" value="PDDEXK-like_dom_sf"/>
</dbReference>
<protein>
    <submittedName>
        <fullName evidence="2">COG1468 CRISPR-associated protein Cas4 (RecB family exonuclease)</fullName>
    </submittedName>
</protein>
<dbReference type="EMBL" id="LR798295">
    <property type="protein sequence ID" value="CAB5221832.1"/>
    <property type="molecule type" value="Genomic_DNA"/>
</dbReference>
<evidence type="ECO:0000259" key="1">
    <source>
        <dbReference type="Pfam" id="PF12705"/>
    </source>
</evidence>